<dbReference type="Proteomes" id="UP001275084">
    <property type="component" value="Unassembled WGS sequence"/>
</dbReference>
<name>A0AAJ0H9E6_9PEZI</name>
<keyword evidence="5" id="KW-1185">Reference proteome</keyword>
<dbReference type="Pfam" id="PF24883">
    <property type="entry name" value="NPHP3_N"/>
    <property type="match status" value="1"/>
</dbReference>
<protein>
    <recommendedName>
        <fullName evidence="3">Nephrocystin 3-like N-terminal domain-containing protein</fullName>
    </recommendedName>
</protein>
<comment type="caution">
    <text evidence="4">The sequence shown here is derived from an EMBL/GenBank/DDBJ whole genome shotgun (WGS) entry which is preliminary data.</text>
</comment>
<feature type="compositionally biased region" description="Basic and acidic residues" evidence="2">
    <location>
        <begin position="400"/>
        <end position="438"/>
    </location>
</feature>
<dbReference type="AlphaFoldDB" id="A0AAJ0H9E6"/>
<reference evidence="4" key="2">
    <citation type="submission" date="2023-06" db="EMBL/GenBank/DDBJ databases">
        <authorList>
            <consortium name="Lawrence Berkeley National Laboratory"/>
            <person name="Haridas S."/>
            <person name="Hensen N."/>
            <person name="Bonometti L."/>
            <person name="Westerberg I."/>
            <person name="Brannstrom I.O."/>
            <person name="Guillou S."/>
            <person name="Cros-Aarteil S."/>
            <person name="Calhoun S."/>
            <person name="Kuo A."/>
            <person name="Mondo S."/>
            <person name="Pangilinan J."/>
            <person name="Riley R."/>
            <person name="Labutti K."/>
            <person name="Andreopoulos B."/>
            <person name="Lipzen A."/>
            <person name="Chen C."/>
            <person name="Yanf M."/>
            <person name="Daum C."/>
            <person name="Ng V."/>
            <person name="Clum A."/>
            <person name="Steindorff A."/>
            <person name="Ohm R."/>
            <person name="Martin F."/>
            <person name="Silar P."/>
            <person name="Natvig D."/>
            <person name="Lalanne C."/>
            <person name="Gautier V."/>
            <person name="Ament-Velasquez S.L."/>
            <person name="Kruys A."/>
            <person name="Hutchinson M.I."/>
            <person name="Powell A.J."/>
            <person name="Barry K."/>
            <person name="Miller A.N."/>
            <person name="Grigoriev I.V."/>
            <person name="Debuchy R."/>
            <person name="Gladieux P."/>
            <person name="Thoren M.H."/>
            <person name="Johannesson H."/>
        </authorList>
    </citation>
    <scope>NUCLEOTIDE SEQUENCE</scope>
    <source>
        <strain evidence="4">CBS 955.72</strain>
    </source>
</reference>
<feature type="compositionally biased region" description="Polar residues" evidence="2">
    <location>
        <begin position="457"/>
        <end position="476"/>
    </location>
</feature>
<evidence type="ECO:0000313" key="4">
    <source>
        <dbReference type="EMBL" id="KAK3344239.1"/>
    </source>
</evidence>
<organism evidence="4 5">
    <name type="scientific">Lasiosphaeria hispida</name>
    <dbReference type="NCBI Taxonomy" id="260671"/>
    <lineage>
        <taxon>Eukaryota</taxon>
        <taxon>Fungi</taxon>
        <taxon>Dikarya</taxon>
        <taxon>Ascomycota</taxon>
        <taxon>Pezizomycotina</taxon>
        <taxon>Sordariomycetes</taxon>
        <taxon>Sordariomycetidae</taxon>
        <taxon>Sordariales</taxon>
        <taxon>Lasiosphaeriaceae</taxon>
        <taxon>Lasiosphaeria</taxon>
    </lineage>
</organism>
<proteinExistence type="predicted"/>
<keyword evidence="1" id="KW-0677">Repeat</keyword>
<evidence type="ECO:0000259" key="3">
    <source>
        <dbReference type="Pfam" id="PF24883"/>
    </source>
</evidence>
<evidence type="ECO:0000256" key="2">
    <source>
        <dbReference type="SAM" id="MobiDB-lite"/>
    </source>
</evidence>
<reference evidence="4" key="1">
    <citation type="journal article" date="2023" name="Mol. Phylogenet. Evol.">
        <title>Genome-scale phylogeny and comparative genomics of the fungal order Sordariales.</title>
        <authorList>
            <person name="Hensen N."/>
            <person name="Bonometti L."/>
            <person name="Westerberg I."/>
            <person name="Brannstrom I.O."/>
            <person name="Guillou S."/>
            <person name="Cros-Aarteil S."/>
            <person name="Calhoun S."/>
            <person name="Haridas S."/>
            <person name="Kuo A."/>
            <person name="Mondo S."/>
            <person name="Pangilinan J."/>
            <person name="Riley R."/>
            <person name="LaButti K."/>
            <person name="Andreopoulos B."/>
            <person name="Lipzen A."/>
            <person name="Chen C."/>
            <person name="Yan M."/>
            <person name="Daum C."/>
            <person name="Ng V."/>
            <person name="Clum A."/>
            <person name="Steindorff A."/>
            <person name="Ohm R.A."/>
            <person name="Martin F."/>
            <person name="Silar P."/>
            <person name="Natvig D.O."/>
            <person name="Lalanne C."/>
            <person name="Gautier V."/>
            <person name="Ament-Velasquez S.L."/>
            <person name="Kruys A."/>
            <person name="Hutchinson M.I."/>
            <person name="Powell A.J."/>
            <person name="Barry K."/>
            <person name="Miller A.N."/>
            <person name="Grigoriev I.V."/>
            <person name="Debuchy R."/>
            <person name="Gladieux P."/>
            <person name="Hiltunen Thoren M."/>
            <person name="Johannesson H."/>
        </authorList>
    </citation>
    <scope>NUCLEOTIDE SEQUENCE</scope>
    <source>
        <strain evidence="4">CBS 955.72</strain>
    </source>
</reference>
<dbReference type="PANTHER" id="PTHR40619:SF3">
    <property type="entry name" value="FUNGAL STAND N-TERMINAL GOODBYE DOMAIN-CONTAINING PROTEIN"/>
    <property type="match status" value="1"/>
</dbReference>
<evidence type="ECO:0000313" key="5">
    <source>
        <dbReference type="Proteomes" id="UP001275084"/>
    </source>
</evidence>
<feature type="region of interest" description="Disordered" evidence="2">
    <location>
        <begin position="400"/>
        <end position="517"/>
    </location>
</feature>
<dbReference type="InterPro" id="IPR056884">
    <property type="entry name" value="NPHP3-like_N"/>
</dbReference>
<gene>
    <name evidence="4" type="ORF">B0T25DRAFT_573189</name>
</gene>
<feature type="compositionally biased region" description="Pro residues" evidence="2">
    <location>
        <begin position="495"/>
        <end position="517"/>
    </location>
</feature>
<sequence length="775" mass="87036">MEKKPHRNPAVPQQPPSVTFIQTRLAETLDAVKGAQVDYNPKVDRFEPRRTGTVMPPAEKARLEQDTPEGDTQKHVLPVRELVPAVEAMLFWNAILDQAMARFIYQNMPEPEKLAQKPEYSIRSKKKWEDIHDNLQNARNVFNGAGKAVQSRFKKFYRSLADSADSMQEVMVMVPDDGAYISLVKFVLGLLLDVVSVAAQTRIQLTGFADEDEMKRGFARVEIFLSAFPGDPNIKDASVNMIACVLKAVEGAIVYFLSSTVSRALKSLSAIGQGQNYKKDLIDSISEIPAKTKELMDRVEESHIWVTQKAMGVTLTNIEGLRLLSVENTKAIALKTDGIINKGSEIVLRVDSWGKVIRHQLQQFAQDQETRDVQLKADLQAVLMNAVKPLFDAYEKKTEEIRRDNKKNTEDLKQSYEKNTEDLRRDNKSLRQELEILKRRDHSAATSRAPSPEPEQRLQSQTQWPNNPHYAQTSFPPWQDPYAYPNPYHQNHYLAPPPTQHYTPPQAPAPPPPPPEPTIHVKALIEALNIARLDKDDMEHAFSLSESIPFEYRLRAQEIVRAREFQTWATATESRELLVEGDPGLEAVPAGAAVSLVAASLMAGLRARQRGFASLVFFCGRHTSRDDAHAGAGPMLRSLIAQLLEQHYANYTFRQSDVSLDRVRTGTDLDALCRLLEWLTKWLPSETTVVVVVDGIGDYEMGRFKDGMLVVLRCLLGLARNESPQPVVKVLATSPTGTVGLRSEFTKSASSLLLMEELQIVSETMDMPELEGQLR</sequence>
<dbReference type="EMBL" id="JAUIQD010000007">
    <property type="protein sequence ID" value="KAK3344239.1"/>
    <property type="molecule type" value="Genomic_DNA"/>
</dbReference>
<feature type="domain" description="Nephrocystin 3-like N-terminal" evidence="3">
    <location>
        <begin position="557"/>
        <end position="734"/>
    </location>
</feature>
<accession>A0AAJ0H9E6</accession>
<dbReference type="PANTHER" id="PTHR40619">
    <property type="entry name" value="FUNGAL STAND N-TERMINAL GOODBYE DOMAIN-CONTAINING PROTEIN"/>
    <property type="match status" value="1"/>
</dbReference>
<evidence type="ECO:0000256" key="1">
    <source>
        <dbReference type="ARBA" id="ARBA00022737"/>
    </source>
</evidence>